<feature type="compositionally biased region" description="Gly residues" evidence="8">
    <location>
        <begin position="670"/>
        <end position="690"/>
    </location>
</feature>
<dbReference type="GO" id="GO:0048511">
    <property type="term" value="P:rhythmic process"/>
    <property type="evidence" value="ECO:0007669"/>
    <property type="project" value="UniProtKB-KW"/>
</dbReference>
<gene>
    <name evidence="11" type="ORF">MICPUCDRAFT_48139</name>
</gene>
<reference evidence="11 12" key="1">
    <citation type="journal article" date="2009" name="Science">
        <title>Green evolution and dynamic adaptations revealed by genomes of the marine picoeukaryotes Micromonas.</title>
        <authorList>
            <person name="Worden A.Z."/>
            <person name="Lee J.H."/>
            <person name="Mock T."/>
            <person name="Rouze P."/>
            <person name="Simmons M.P."/>
            <person name="Aerts A.L."/>
            <person name="Allen A.E."/>
            <person name="Cuvelier M.L."/>
            <person name="Derelle E."/>
            <person name="Everett M.V."/>
            <person name="Foulon E."/>
            <person name="Grimwood J."/>
            <person name="Gundlach H."/>
            <person name="Henrissat B."/>
            <person name="Napoli C."/>
            <person name="McDonald S.M."/>
            <person name="Parker M.S."/>
            <person name="Rombauts S."/>
            <person name="Salamov A."/>
            <person name="Von Dassow P."/>
            <person name="Badger J.H."/>
            <person name="Coutinho P.M."/>
            <person name="Demir E."/>
            <person name="Dubchak I."/>
            <person name="Gentemann C."/>
            <person name="Eikrem W."/>
            <person name="Gready J.E."/>
            <person name="John U."/>
            <person name="Lanier W."/>
            <person name="Lindquist E.A."/>
            <person name="Lucas S."/>
            <person name="Mayer K.F."/>
            <person name="Moreau H."/>
            <person name="Not F."/>
            <person name="Otillar R."/>
            <person name="Panaud O."/>
            <person name="Pangilinan J."/>
            <person name="Paulsen I."/>
            <person name="Piegu B."/>
            <person name="Poliakov A."/>
            <person name="Robbens S."/>
            <person name="Schmutz J."/>
            <person name="Toulza E."/>
            <person name="Wyss T."/>
            <person name="Zelensky A."/>
            <person name="Zhou K."/>
            <person name="Armbrust E.V."/>
            <person name="Bhattacharya D."/>
            <person name="Goodenough U.W."/>
            <person name="Van de Peer Y."/>
            <person name="Grigoriev I.V."/>
        </authorList>
    </citation>
    <scope>NUCLEOTIDE SEQUENCE [LARGE SCALE GENOMIC DNA]</scope>
    <source>
        <strain evidence="11 12">CCMP1545</strain>
    </source>
</reference>
<evidence type="ECO:0000256" key="3">
    <source>
        <dbReference type="ARBA" id="ARBA00023012"/>
    </source>
</evidence>
<dbReference type="Proteomes" id="UP000001876">
    <property type="component" value="Unassembled WGS sequence"/>
</dbReference>
<dbReference type="PANTHER" id="PTHR43874">
    <property type="entry name" value="TWO-COMPONENT RESPONSE REGULATOR"/>
    <property type="match status" value="1"/>
</dbReference>
<feature type="compositionally biased region" description="Low complexity" evidence="8">
    <location>
        <begin position="274"/>
        <end position="297"/>
    </location>
</feature>
<feature type="modified residue" description="4-aspartylphosphate" evidence="6">
    <location>
        <position position="105"/>
    </location>
</feature>
<dbReference type="EMBL" id="GG663743">
    <property type="protein sequence ID" value="EEH54938.1"/>
    <property type="molecule type" value="Genomic_DNA"/>
</dbReference>
<dbReference type="CDD" id="cd00156">
    <property type="entry name" value="REC"/>
    <property type="match status" value="1"/>
</dbReference>
<feature type="domain" description="Response regulatory" evidence="9">
    <location>
        <begin position="54"/>
        <end position="173"/>
    </location>
</feature>
<accession>C1MZW3</accession>
<feature type="domain" description="CCT" evidence="10">
    <location>
        <begin position="611"/>
        <end position="653"/>
    </location>
</feature>
<protein>
    <submittedName>
        <fullName evidence="11">Predicted protein</fullName>
    </submittedName>
</protein>
<dbReference type="Gene3D" id="3.40.50.2300">
    <property type="match status" value="1"/>
</dbReference>
<evidence type="ECO:0000256" key="4">
    <source>
        <dbReference type="ARBA" id="ARBA00023108"/>
    </source>
</evidence>
<sequence>MPTAAAAAAAEPRVDATNDATTAAAMGNASTPNAGSTAATANALGALGGGKNLSVLLVEDDHSTLVFVKAMLRSCGHSVTTATNGQEAIDALLDPSSAIDLVLTDIMMPEVDGLELMKIVQSSDKPFRSIPIIVMSTVDSDEFQAKCTEAGAQDYLVKPVKKAQMADLARHTVGGGAGMSVDRIHSNNSGASTETAQGRRGPSPDGQDATTATPSTRVAAEAAAVERAENDKATAADEVGRGKRSSRLAGKKAQDALAAKEAEEAAKELKASTQAKAQGKARAAAKAATSAKAAKPQKGGEGKQGQSGAGHGAGSGSGCDSGSGSGANEKDDDVAPEPEGLSVQLAKAYGGATTMLEIALPKGTAPPEEAPKVGLRRSASRSAFQSFLNLEEAAEAQIVKVKVDPDVGGDLLANLAGIAAAEGEKKEPPTAAVGFAPPAFPGAPNAFPGMFPGMPPQMAAFFGMPPNPAAAAAAAAATGMPMPPGGFPGLGAFPGATGVPQAPPRNVEDASTPPQPAMNAMPMPGGFHPGAFPPCPPGVDPTLYAQHMAAAAAAMVPPPGMGAMPGPGGGRDVPGGMDFMNRFYAVLQGAVEHQQKTFARLGASATCAERRAEAIARFLKKRKERNFDKKVRYASRKRLAEARPRVKGQFVRLKSEGDAGGEGDKNNSSGGEGSAGDDGSGEGSNGGGSSGASKENSASPTRETEQKLVQA</sequence>
<evidence type="ECO:0000313" key="11">
    <source>
        <dbReference type="EMBL" id="EEH54938.1"/>
    </source>
</evidence>
<dbReference type="eggNOG" id="KOG1601">
    <property type="taxonomic scope" value="Eukaryota"/>
</dbReference>
<feature type="compositionally biased region" description="Basic and acidic residues" evidence="8">
    <location>
        <begin position="224"/>
        <end position="241"/>
    </location>
</feature>
<dbReference type="PROSITE" id="PS50110">
    <property type="entry name" value="RESPONSE_REGULATORY"/>
    <property type="match status" value="1"/>
</dbReference>
<dbReference type="OrthoDB" id="21225at2759"/>
<dbReference type="Pfam" id="PF00072">
    <property type="entry name" value="Response_reg"/>
    <property type="match status" value="1"/>
</dbReference>
<evidence type="ECO:0000256" key="8">
    <source>
        <dbReference type="SAM" id="MobiDB-lite"/>
    </source>
</evidence>
<evidence type="ECO:0000256" key="5">
    <source>
        <dbReference type="ARBA" id="ARBA00023242"/>
    </source>
</evidence>
<name>C1MZW3_MICPC</name>
<dbReference type="RefSeq" id="XP_003061288.1">
    <property type="nucleotide sequence ID" value="XM_003061242.1"/>
</dbReference>
<keyword evidence="6" id="KW-0597">Phosphoprotein</keyword>
<dbReference type="PROSITE" id="PS51017">
    <property type="entry name" value="CCT"/>
    <property type="match status" value="1"/>
</dbReference>
<dbReference type="GO" id="GO:0005634">
    <property type="term" value="C:nucleus"/>
    <property type="evidence" value="ECO:0007669"/>
    <property type="project" value="UniProtKB-SubCell"/>
</dbReference>
<dbReference type="KEGG" id="mpp:MICPUCDRAFT_48139"/>
<dbReference type="InterPro" id="IPR011006">
    <property type="entry name" value="CheY-like_superfamily"/>
</dbReference>
<feature type="region of interest" description="Disordered" evidence="8">
    <location>
        <begin position="645"/>
        <end position="711"/>
    </location>
</feature>
<keyword evidence="12" id="KW-1185">Reference proteome</keyword>
<dbReference type="GO" id="GO:0009736">
    <property type="term" value="P:cytokinin-activated signaling pathway"/>
    <property type="evidence" value="ECO:0007669"/>
    <property type="project" value="InterPro"/>
</dbReference>
<organism evidence="12">
    <name type="scientific">Micromonas pusilla (strain CCMP1545)</name>
    <name type="common">Picoplanktonic green alga</name>
    <dbReference type="NCBI Taxonomy" id="564608"/>
    <lineage>
        <taxon>Eukaryota</taxon>
        <taxon>Viridiplantae</taxon>
        <taxon>Chlorophyta</taxon>
        <taxon>Mamiellophyceae</taxon>
        <taxon>Mamiellales</taxon>
        <taxon>Mamiellaceae</taxon>
        <taxon>Micromonas</taxon>
    </lineage>
</organism>
<dbReference type="OMA" id="SNQENAF"/>
<comment type="subcellular location">
    <subcellularLocation>
        <location evidence="1 7">Nucleus</location>
    </subcellularLocation>
</comment>
<dbReference type="SMART" id="SM00448">
    <property type="entry name" value="REC"/>
    <property type="match status" value="1"/>
</dbReference>
<feature type="region of interest" description="Disordered" evidence="8">
    <location>
        <begin position="270"/>
        <end position="337"/>
    </location>
</feature>
<proteinExistence type="inferred from homology"/>
<keyword evidence="3" id="KW-0902">Two-component regulatory system</keyword>
<dbReference type="PANTHER" id="PTHR43874:SF125">
    <property type="entry name" value="TWO-COMPONENT RESPONSE REGULATOR-LIKE APRR7"/>
    <property type="match status" value="1"/>
</dbReference>
<dbReference type="InterPro" id="IPR001789">
    <property type="entry name" value="Sig_transdc_resp-reg_receiver"/>
</dbReference>
<evidence type="ECO:0000256" key="7">
    <source>
        <dbReference type="PROSITE-ProRule" id="PRU00357"/>
    </source>
</evidence>
<dbReference type="GeneID" id="9686464"/>
<evidence type="ECO:0000313" key="12">
    <source>
        <dbReference type="Proteomes" id="UP000001876"/>
    </source>
</evidence>
<feature type="compositionally biased region" description="Basic and acidic residues" evidence="8">
    <location>
        <begin position="653"/>
        <end position="665"/>
    </location>
</feature>
<dbReference type="InterPro" id="IPR010402">
    <property type="entry name" value="CCT_domain"/>
</dbReference>
<dbReference type="SUPFAM" id="SSF52172">
    <property type="entry name" value="CheY-like"/>
    <property type="match status" value="1"/>
</dbReference>
<feature type="compositionally biased region" description="Basic and acidic residues" evidence="8">
    <location>
        <begin position="702"/>
        <end position="711"/>
    </location>
</feature>
<dbReference type="Pfam" id="PF06203">
    <property type="entry name" value="CCT"/>
    <property type="match status" value="1"/>
</dbReference>
<comment type="similarity">
    <text evidence="2">Belongs to the ARR-like family.</text>
</comment>
<evidence type="ECO:0000256" key="1">
    <source>
        <dbReference type="ARBA" id="ARBA00004123"/>
    </source>
</evidence>
<keyword evidence="5 7" id="KW-0539">Nucleus</keyword>
<dbReference type="InterPro" id="IPR045279">
    <property type="entry name" value="ARR-like"/>
</dbReference>
<feature type="compositionally biased region" description="Polar residues" evidence="8">
    <location>
        <begin position="186"/>
        <end position="196"/>
    </location>
</feature>
<dbReference type="STRING" id="564608.C1MZW3"/>
<dbReference type="AlphaFoldDB" id="C1MZW3"/>
<keyword evidence="4" id="KW-0090">Biological rhythms</keyword>
<feature type="region of interest" description="Disordered" evidence="8">
    <location>
        <begin position="177"/>
        <end position="252"/>
    </location>
</feature>
<feature type="compositionally biased region" description="Gly residues" evidence="8">
    <location>
        <begin position="302"/>
        <end position="325"/>
    </location>
</feature>
<evidence type="ECO:0000259" key="9">
    <source>
        <dbReference type="PROSITE" id="PS50110"/>
    </source>
</evidence>
<evidence type="ECO:0000256" key="6">
    <source>
        <dbReference type="PROSITE-ProRule" id="PRU00169"/>
    </source>
</evidence>
<evidence type="ECO:0000256" key="2">
    <source>
        <dbReference type="ARBA" id="ARBA00010330"/>
    </source>
</evidence>
<evidence type="ECO:0000259" key="10">
    <source>
        <dbReference type="PROSITE" id="PS51017"/>
    </source>
</evidence>
<dbReference type="GO" id="GO:0000160">
    <property type="term" value="P:phosphorelay signal transduction system"/>
    <property type="evidence" value="ECO:0007669"/>
    <property type="project" value="UniProtKB-KW"/>
</dbReference>